<evidence type="ECO:0000259" key="8">
    <source>
        <dbReference type="PROSITE" id="PS50850"/>
    </source>
</evidence>
<dbReference type="InterPro" id="IPR005829">
    <property type="entry name" value="Sugar_transporter_CS"/>
</dbReference>
<dbReference type="InterPro" id="IPR036259">
    <property type="entry name" value="MFS_trans_sf"/>
</dbReference>
<dbReference type="PANTHER" id="PTHR42718">
    <property type="entry name" value="MAJOR FACILITATOR SUPERFAMILY MULTIDRUG TRANSPORTER MFSC"/>
    <property type="match status" value="1"/>
</dbReference>
<feature type="transmembrane region" description="Helical" evidence="7">
    <location>
        <begin position="408"/>
        <end position="427"/>
    </location>
</feature>
<dbReference type="Proteomes" id="UP000265419">
    <property type="component" value="Unassembled WGS sequence"/>
</dbReference>
<dbReference type="Gene3D" id="1.20.1720.10">
    <property type="entry name" value="Multidrug resistance protein D"/>
    <property type="match status" value="1"/>
</dbReference>
<proteinExistence type="predicted"/>
<dbReference type="InterPro" id="IPR011701">
    <property type="entry name" value="MFS"/>
</dbReference>
<keyword evidence="6 7" id="KW-0472">Membrane</keyword>
<feature type="domain" description="Major facilitator superfamily (MFS) profile" evidence="8">
    <location>
        <begin position="18"/>
        <end position="496"/>
    </location>
</feature>
<dbReference type="PROSITE" id="PS50850">
    <property type="entry name" value="MFS"/>
    <property type="match status" value="1"/>
</dbReference>
<gene>
    <name evidence="9" type="ORF">DWB68_07010</name>
</gene>
<accession>A0A399JEG9</accession>
<name>A0A399JEG9_9MICC</name>
<evidence type="ECO:0000256" key="2">
    <source>
        <dbReference type="ARBA" id="ARBA00022448"/>
    </source>
</evidence>
<feature type="transmembrane region" description="Helical" evidence="7">
    <location>
        <begin position="60"/>
        <end position="77"/>
    </location>
</feature>
<keyword evidence="2" id="KW-0813">Transport</keyword>
<evidence type="ECO:0000256" key="1">
    <source>
        <dbReference type="ARBA" id="ARBA00004651"/>
    </source>
</evidence>
<organism evidence="9 10">
    <name type="scientific">Galactobacter valiniphilus</name>
    <dbReference type="NCBI Taxonomy" id="2676122"/>
    <lineage>
        <taxon>Bacteria</taxon>
        <taxon>Bacillati</taxon>
        <taxon>Actinomycetota</taxon>
        <taxon>Actinomycetes</taxon>
        <taxon>Micrococcales</taxon>
        <taxon>Micrococcaceae</taxon>
        <taxon>Galactobacter</taxon>
    </lineage>
</organism>
<feature type="transmembrane region" description="Helical" evidence="7">
    <location>
        <begin position="361"/>
        <end position="387"/>
    </location>
</feature>
<feature type="transmembrane region" description="Helical" evidence="7">
    <location>
        <begin position="142"/>
        <end position="162"/>
    </location>
</feature>
<dbReference type="CDD" id="cd17321">
    <property type="entry name" value="MFS_MMR_MDR_like"/>
    <property type="match status" value="1"/>
</dbReference>
<feature type="transmembrane region" description="Helical" evidence="7">
    <location>
        <begin position="312"/>
        <end position="330"/>
    </location>
</feature>
<feature type="transmembrane region" description="Helical" evidence="7">
    <location>
        <begin position="337"/>
        <end position="355"/>
    </location>
</feature>
<dbReference type="PROSITE" id="PS00216">
    <property type="entry name" value="SUGAR_TRANSPORT_1"/>
    <property type="match status" value="1"/>
</dbReference>
<protein>
    <submittedName>
        <fullName evidence="9">MFS transporter</fullName>
    </submittedName>
</protein>
<feature type="transmembrane region" description="Helical" evidence="7">
    <location>
        <begin position="473"/>
        <end position="492"/>
    </location>
</feature>
<dbReference type="RefSeq" id="WP_119424434.1">
    <property type="nucleotide sequence ID" value="NZ_QQXK01000011.1"/>
</dbReference>
<feature type="transmembrane region" description="Helical" evidence="7">
    <location>
        <begin position="168"/>
        <end position="192"/>
    </location>
</feature>
<dbReference type="EMBL" id="QQXK01000011">
    <property type="protein sequence ID" value="RII42492.1"/>
    <property type="molecule type" value="Genomic_DNA"/>
</dbReference>
<feature type="transmembrane region" description="Helical" evidence="7">
    <location>
        <begin position="109"/>
        <end position="130"/>
    </location>
</feature>
<sequence>MSTAQPPHPSAHRRRWAALSILVLAVLLLAIDGTVLYLAVPSLTADLQPSATQILWIGDVYSLALGGLLVTMGVLADRIGRKRLLLIGSALFGAASLVAAFAPSPEWLIAARVLLGVAGATLMPSTLSLIRNIFTDAKERTRAIAIWSAAAGGGAALGPLVGGVLLEHFWWGSVFLINVPVVIVLVVGGFFLLPESKDPNPGRFDLLSAALSMAAIVPLVYAVKHTVQSGFDALGGVCLLAGLAFGWWFIRRQKRLASPMIDVSLFKVPAFAGSVLSQFIAVFALTGLLFFFSQYLQLGRGYTPLQAGLAELPATLASIAVVLLVGWFLTKLGAGRTIAAGLALTGVGLVAIAIAEGAASYLWLGLALIPVGLGVGLAQTVTVDAVVSAVPPAKAGSASAISETSYELGVALGIAVLGSVMTALYRINLPAGLGGGEEHGVRESLATAMTILDPASAEGEAARHAFTSAMQTTSIIAAIITLAGAVIAFKVIPSPKLVGERVAADH</sequence>
<dbReference type="InterPro" id="IPR020846">
    <property type="entry name" value="MFS_dom"/>
</dbReference>
<comment type="caution">
    <text evidence="9">The sequence shown here is derived from an EMBL/GenBank/DDBJ whole genome shotgun (WGS) entry which is preliminary data.</text>
</comment>
<feature type="transmembrane region" description="Helical" evidence="7">
    <location>
        <begin position="229"/>
        <end position="250"/>
    </location>
</feature>
<dbReference type="PANTHER" id="PTHR42718:SF47">
    <property type="entry name" value="METHYL VIOLOGEN RESISTANCE PROTEIN SMVA"/>
    <property type="match status" value="1"/>
</dbReference>
<reference evidence="9 10" key="1">
    <citation type="submission" date="2018-07" db="EMBL/GenBank/DDBJ databases">
        <title>Arthrobacter sp. nov., isolated from raw cow's milk with high bacterial count.</title>
        <authorList>
            <person name="Hahne J."/>
            <person name="Isele D."/>
            <person name="Lipski A."/>
        </authorList>
    </citation>
    <scope>NUCLEOTIDE SEQUENCE [LARGE SCALE GENOMIC DNA]</scope>
    <source>
        <strain evidence="9 10">JZ R-35</strain>
    </source>
</reference>
<feature type="transmembrane region" description="Helical" evidence="7">
    <location>
        <begin position="16"/>
        <end position="40"/>
    </location>
</feature>
<dbReference type="Gene3D" id="1.20.1250.20">
    <property type="entry name" value="MFS general substrate transporter like domains"/>
    <property type="match status" value="1"/>
</dbReference>
<evidence type="ECO:0000256" key="3">
    <source>
        <dbReference type="ARBA" id="ARBA00022475"/>
    </source>
</evidence>
<keyword evidence="3" id="KW-1003">Cell membrane</keyword>
<evidence type="ECO:0000256" key="6">
    <source>
        <dbReference type="ARBA" id="ARBA00023136"/>
    </source>
</evidence>
<comment type="subcellular location">
    <subcellularLocation>
        <location evidence="1">Cell membrane</location>
        <topology evidence="1">Multi-pass membrane protein</topology>
    </subcellularLocation>
</comment>
<keyword evidence="4 7" id="KW-0812">Transmembrane</keyword>
<evidence type="ECO:0000256" key="4">
    <source>
        <dbReference type="ARBA" id="ARBA00022692"/>
    </source>
</evidence>
<dbReference type="AlphaFoldDB" id="A0A399JEG9"/>
<evidence type="ECO:0000256" key="5">
    <source>
        <dbReference type="ARBA" id="ARBA00022989"/>
    </source>
</evidence>
<evidence type="ECO:0000313" key="10">
    <source>
        <dbReference type="Proteomes" id="UP000265419"/>
    </source>
</evidence>
<dbReference type="GO" id="GO:0005886">
    <property type="term" value="C:plasma membrane"/>
    <property type="evidence" value="ECO:0007669"/>
    <property type="project" value="UniProtKB-SubCell"/>
</dbReference>
<evidence type="ECO:0000256" key="7">
    <source>
        <dbReference type="SAM" id="Phobius"/>
    </source>
</evidence>
<evidence type="ECO:0000313" key="9">
    <source>
        <dbReference type="EMBL" id="RII42492.1"/>
    </source>
</evidence>
<keyword evidence="5 7" id="KW-1133">Transmembrane helix</keyword>
<keyword evidence="10" id="KW-1185">Reference proteome</keyword>
<dbReference type="Pfam" id="PF07690">
    <property type="entry name" value="MFS_1"/>
    <property type="match status" value="1"/>
</dbReference>
<feature type="transmembrane region" description="Helical" evidence="7">
    <location>
        <begin position="204"/>
        <end position="223"/>
    </location>
</feature>
<feature type="transmembrane region" description="Helical" evidence="7">
    <location>
        <begin position="84"/>
        <end position="103"/>
    </location>
</feature>
<dbReference type="SUPFAM" id="SSF103473">
    <property type="entry name" value="MFS general substrate transporter"/>
    <property type="match status" value="1"/>
</dbReference>
<feature type="transmembrane region" description="Helical" evidence="7">
    <location>
        <begin position="271"/>
        <end position="292"/>
    </location>
</feature>
<dbReference type="GO" id="GO:0022857">
    <property type="term" value="F:transmembrane transporter activity"/>
    <property type="evidence" value="ECO:0007669"/>
    <property type="project" value="InterPro"/>
</dbReference>